<dbReference type="GO" id="GO:0000014">
    <property type="term" value="F:single-stranded DNA endodeoxyribonuclease activity"/>
    <property type="evidence" value="ECO:0007669"/>
    <property type="project" value="TreeGrafter"/>
</dbReference>
<dbReference type="GO" id="GO:0030870">
    <property type="term" value="C:Mre11 complex"/>
    <property type="evidence" value="ECO:0007669"/>
    <property type="project" value="UniProtKB-UniRule"/>
</dbReference>
<feature type="domain" description="Mre11 DNA-binding" evidence="20">
    <location>
        <begin position="299"/>
        <end position="460"/>
    </location>
</feature>
<feature type="active site" description="Proton donor" evidence="17">
    <location>
        <position position="136"/>
    </location>
</feature>
<evidence type="ECO:0000256" key="15">
    <source>
        <dbReference type="ARBA" id="ARBA00023254"/>
    </source>
</evidence>
<keyword evidence="10 16" id="KW-0378">Hydrolase</keyword>
<evidence type="ECO:0000256" key="14">
    <source>
        <dbReference type="ARBA" id="ARBA00023242"/>
    </source>
</evidence>
<feature type="region of interest" description="Disordered" evidence="19">
    <location>
        <begin position="516"/>
        <end position="568"/>
    </location>
</feature>
<dbReference type="PANTHER" id="PTHR10139">
    <property type="entry name" value="DOUBLE-STRAND BREAK REPAIR PROTEIN MRE11"/>
    <property type="match status" value="1"/>
</dbReference>
<dbReference type="GO" id="GO:0097552">
    <property type="term" value="P:mitochondrial double-strand break repair via homologous recombination"/>
    <property type="evidence" value="ECO:0007669"/>
    <property type="project" value="TreeGrafter"/>
</dbReference>
<comment type="subcellular location">
    <subcellularLocation>
        <location evidence="3">Chromosome</location>
    </subcellularLocation>
    <subcellularLocation>
        <location evidence="2 16">Nucleus</location>
    </subcellularLocation>
</comment>
<dbReference type="GO" id="GO:0007095">
    <property type="term" value="P:mitotic G2 DNA damage checkpoint signaling"/>
    <property type="evidence" value="ECO:0007669"/>
    <property type="project" value="TreeGrafter"/>
</dbReference>
<keyword evidence="15 16" id="KW-0469">Meiosis</keyword>
<evidence type="ECO:0000256" key="19">
    <source>
        <dbReference type="SAM" id="MobiDB-lite"/>
    </source>
</evidence>
<keyword evidence="7" id="KW-0479">Metal-binding</keyword>
<feature type="compositionally biased region" description="Basic residues" evidence="19">
    <location>
        <begin position="672"/>
        <end position="682"/>
    </location>
</feature>
<dbReference type="InterPro" id="IPR029052">
    <property type="entry name" value="Metallo-depent_PP-like"/>
</dbReference>
<sequence length="682" mass="76816">MSSYEGEAVDVKERNEEDIVTILVATDIHLGYGERNAKIAEDSFVTFEEVLKIAKREAVDILLLGGDLFHDARPSSYALNKCIELLKRYCLGDRPIEIEFLSDGAFNFSSTINDTVNYEDPNINIELPVFSIHGNHDDPTGVHQISALNILSSTGLVNYFGIYNRYDDIDIEPILLRKGQTKIALYGLSHIKDERLGRLFLDKKVNFLTPPEVDEWFQLFVLHQNRANRGAKNFIPDDALPELLDLVIWGHEHDCRIDPETNSNKVHICQPGSTVATSLSVGESLQKHVGLFKIHKKEFKLEAIPLRTVRPFIFDEFVFGNEQDDEMLMSKDKSDHQEMAKRVVGKKIDEMIERAKALNREGNKLPLIRLNVSYNKESQAFNPIRFGESYVDKVANPSDMIKIKCMTKKEITRKDKAQAIITEDQASRVEELVADYFERNTSEKLKFFPVNKLNEAVSKAVDSNNMDILDDVIKYVTETRLKKLKENSIEIENIQSYCAGLLEDEDANMFDEILSRTNRQASTSDTTAPADVDADETDESPPIESPKKATKARGGRGSRGGRGAAFKRKNSIQAKDWLDKCYGDSAPEDTNIINWYAEFKRDYKESNDVKTSEQLIQGDDELLSQSKNNAKNKTSTVNAESDGADESPPTKIPKKTTRPKKTCGPKNGRSSGKGRGKSKATV</sequence>
<gene>
    <name evidence="21" type="ORF">GWI33_008695</name>
</gene>
<keyword evidence="22" id="KW-1185">Reference proteome</keyword>
<comment type="caution">
    <text evidence="21">The sequence shown here is derived from an EMBL/GenBank/DDBJ whole genome shotgun (WGS) entry which is preliminary data.</text>
</comment>
<evidence type="ECO:0000256" key="3">
    <source>
        <dbReference type="ARBA" id="ARBA00004286"/>
    </source>
</evidence>
<dbReference type="InterPro" id="IPR041796">
    <property type="entry name" value="Mre11_N"/>
</dbReference>
<dbReference type="InterPro" id="IPR038487">
    <property type="entry name" value="Mre11_capping_dom"/>
</dbReference>
<evidence type="ECO:0000256" key="6">
    <source>
        <dbReference type="ARBA" id="ARBA00022722"/>
    </source>
</evidence>
<dbReference type="GO" id="GO:0030145">
    <property type="term" value="F:manganese ion binding"/>
    <property type="evidence" value="ECO:0007669"/>
    <property type="project" value="UniProtKB-UniRule"/>
</dbReference>
<reference evidence="21" key="1">
    <citation type="submission" date="2020-08" db="EMBL/GenBank/DDBJ databases">
        <title>Genome sequencing and assembly of the red palm weevil Rhynchophorus ferrugineus.</title>
        <authorList>
            <person name="Dias G.B."/>
            <person name="Bergman C.M."/>
            <person name="Manee M."/>
        </authorList>
    </citation>
    <scope>NUCLEOTIDE SEQUENCE</scope>
    <source>
        <strain evidence="21">AA-2017</strain>
        <tissue evidence="21">Whole larva</tissue>
    </source>
</reference>
<feature type="compositionally biased region" description="Acidic residues" evidence="19">
    <location>
        <begin position="532"/>
        <end position="541"/>
    </location>
</feature>
<dbReference type="InterPro" id="IPR007281">
    <property type="entry name" value="Mre11_DNA-bd"/>
</dbReference>
<keyword evidence="9 16" id="KW-0227">DNA damage</keyword>
<evidence type="ECO:0000256" key="12">
    <source>
        <dbReference type="ARBA" id="ARBA00023204"/>
    </source>
</evidence>
<dbReference type="Pfam" id="PF04152">
    <property type="entry name" value="Mre11_DNA_bind"/>
    <property type="match status" value="1"/>
</dbReference>
<evidence type="ECO:0000256" key="2">
    <source>
        <dbReference type="ARBA" id="ARBA00004123"/>
    </source>
</evidence>
<dbReference type="GO" id="GO:0008296">
    <property type="term" value="F:3'-5'-DNA exonuclease activity"/>
    <property type="evidence" value="ECO:0007669"/>
    <property type="project" value="InterPro"/>
</dbReference>
<keyword evidence="11 16" id="KW-0269">Exonuclease</keyword>
<keyword evidence="13 16" id="KW-0464">Manganese</keyword>
<organism evidence="21 22">
    <name type="scientific">Rhynchophorus ferrugineus</name>
    <name type="common">Red palm weevil</name>
    <name type="synonym">Curculio ferrugineus</name>
    <dbReference type="NCBI Taxonomy" id="354439"/>
    <lineage>
        <taxon>Eukaryota</taxon>
        <taxon>Metazoa</taxon>
        <taxon>Ecdysozoa</taxon>
        <taxon>Arthropoda</taxon>
        <taxon>Hexapoda</taxon>
        <taxon>Insecta</taxon>
        <taxon>Pterygota</taxon>
        <taxon>Neoptera</taxon>
        <taxon>Endopterygota</taxon>
        <taxon>Coleoptera</taxon>
        <taxon>Polyphaga</taxon>
        <taxon>Cucujiformia</taxon>
        <taxon>Curculionidae</taxon>
        <taxon>Dryophthorinae</taxon>
        <taxon>Rhynchophorus</taxon>
    </lineage>
</organism>
<keyword evidence="8 16" id="KW-0255">Endonuclease</keyword>
<comment type="similarity">
    <text evidence="4 16 18">Belongs to the MRE11/RAD32 family.</text>
</comment>
<dbReference type="CDD" id="cd00840">
    <property type="entry name" value="MPP_Mre11_N"/>
    <property type="match status" value="1"/>
</dbReference>
<dbReference type="Gene3D" id="3.60.21.10">
    <property type="match status" value="1"/>
</dbReference>
<comment type="function">
    <text evidence="16">Core component of the MRN complex, which plays a central role in double-strand break (DSB) repair, DNA recombination, maintenance of telomere integrity and meiosis. The MRN complex is involved in the repair of DNA double-strand breaks (DSBs) via homologous recombination (HR), an error-free mechanism which primarily occurs during S and G2 phases. The complex (1) mediates the end resection of damaged DNA, which generates proper single-stranded DNA, a key initial steps in HR, and is (2) required for the recruitment of other repair factors and efficient activation of ATM and ATR upon DNA damage. Within the MRN complex, MRE11 possesses both single-strand endonuclease activity and double-strand-specific 3'-5' exonuclease activity. MRE11 first endonucleolytically cleaves the 5' strand at DNA DSB ends to prevent non-homologous end joining (NHEJ) and licence HR. It then generates a single-stranded DNA gap via 3' to 5' exonucleolytic degradation, which is required for single-strand invasion and recombination.</text>
</comment>
<proteinExistence type="inferred from homology"/>
<dbReference type="GO" id="GO:0031573">
    <property type="term" value="P:mitotic intra-S DNA damage checkpoint signaling"/>
    <property type="evidence" value="ECO:0007669"/>
    <property type="project" value="TreeGrafter"/>
</dbReference>
<evidence type="ECO:0000256" key="11">
    <source>
        <dbReference type="ARBA" id="ARBA00022839"/>
    </source>
</evidence>
<dbReference type="InterPro" id="IPR004843">
    <property type="entry name" value="Calcineurin-like_PHP"/>
</dbReference>
<evidence type="ECO:0000256" key="16">
    <source>
        <dbReference type="PIRNR" id="PIRNR000882"/>
    </source>
</evidence>
<accession>A0A834MAV7</accession>
<evidence type="ECO:0000256" key="1">
    <source>
        <dbReference type="ARBA" id="ARBA00001936"/>
    </source>
</evidence>
<protein>
    <recommendedName>
        <fullName evidence="16">Double-strand break repair protein</fullName>
    </recommendedName>
</protein>
<dbReference type="NCBIfam" id="TIGR00583">
    <property type="entry name" value="mre11"/>
    <property type="match status" value="1"/>
</dbReference>
<evidence type="ECO:0000256" key="8">
    <source>
        <dbReference type="ARBA" id="ARBA00022759"/>
    </source>
</evidence>
<dbReference type="Gene3D" id="3.30.110.110">
    <property type="entry name" value="Mre11, capping domain"/>
    <property type="match status" value="1"/>
</dbReference>
<evidence type="ECO:0000259" key="20">
    <source>
        <dbReference type="SMART" id="SM01347"/>
    </source>
</evidence>
<dbReference type="GO" id="GO:0000723">
    <property type="term" value="P:telomere maintenance"/>
    <property type="evidence" value="ECO:0007669"/>
    <property type="project" value="TreeGrafter"/>
</dbReference>
<evidence type="ECO:0000256" key="4">
    <source>
        <dbReference type="ARBA" id="ARBA00009028"/>
    </source>
</evidence>
<name>A0A834MAV7_RHYFE</name>
<evidence type="ECO:0000256" key="13">
    <source>
        <dbReference type="ARBA" id="ARBA00023211"/>
    </source>
</evidence>
<dbReference type="InterPro" id="IPR003701">
    <property type="entry name" value="Mre11"/>
</dbReference>
<keyword evidence="6 16" id="KW-0540">Nuclease</keyword>
<keyword evidence="12 16" id="KW-0234">DNA repair</keyword>
<dbReference type="AlphaFoldDB" id="A0A834MAV7"/>
<evidence type="ECO:0000256" key="18">
    <source>
        <dbReference type="RuleBase" id="RU003447"/>
    </source>
</evidence>
<dbReference type="Pfam" id="PF00149">
    <property type="entry name" value="Metallophos"/>
    <property type="match status" value="1"/>
</dbReference>
<dbReference type="GO" id="GO:0006303">
    <property type="term" value="P:double-strand break repair via nonhomologous end joining"/>
    <property type="evidence" value="ECO:0007669"/>
    <property type="project" value="TreeGrafter"/>
</dbReference>
<dbReference type="Proteomes" id="UP000625711">
    <property type="component" value="Unassembled WGS sequence"/>
</dbReference>
<evidence type="ECO:0000256" key="9">
    <source>
        <dbReference type="ARBA" id="ARBA00022763"/>
    </source>
</evidence>
<evidence type="ECO:0000256" key="5">
    <source>
        <dbReference type="ARBA" id="ARBA00022454"/>
    </source>
</evidence>
<dbReference type="SMART" id="SM01347">
    <property type="entry name" value="Mre11_DNA_bind"/>
    <property type="match status" value="1"/>
</dbReference>
<dbReference type="PIRSF" id="PIRSF000882">
    <property type="entry name" value="DSB_repair_MRE11"/>
    <property type="match status" value="1"/>
</dbReference>
<feature type="compositionally biased region" description="Polar residues" evidence="19">
    <location>
        <begin position="516"/>
        <end position="527"/>
    </location>
</feature>
<evidence type="ECO:0000256" key="17">
    <source>
        <dbReference type="PIRSR" id="PIRSR000882-1"/>
    </source>
</evidence>
<evidence type="ECO:0000256" key="10">
    <source>
        <dbReference type="ARBA" id="ARBA00022801"/>
    </source>
</evidence>
<dbReference type="GO" id="GO:0000724">
    <property type="term" value="P:double-strand break repair via homologous recombination"/>
    <property type="evidence" value="ECO:0007669"/>
    <property type="project" value="TreeGrafter"/>
</dbReference>
<evidence type="ECO:0000313" key="22">
    <source>
        <dbReference type="Proteomes" id="UP000625711"/>
    </source>
</evidence>
<keyword evidence="14 16" id="KW-0539">Nucleus</keyword>
<keyword evidence="5" id="KW-0158">Chromosome</keyword>
<dbReference type="SUPFAM" id="SSF56300">
    <property type="entry name" value="Metallo-dependent phosphatases"/>
    <property type="match status" value="1"/>
</dbReference>
<evidence type="ECO:0000256" key="7">
    <source>
        <dbReference type="ARBA" id="ARBA00022723"/>
    </source>
</evidence>
<evidence type="ECO:0000313" key="21">
    <source>
        <dbReference type="EMBL" id="KAF7278201.1"/>
    </source>
</evidence>
<feature type="compositionally biased region" description="Polar residues" evidence="19">
    <location>
        <begin position="623"/>
        <end position="639"/>
    </location>
</feature>
<dbReference type="GO" id="GO:0042138">
    <property type="term" value="P:meiotic DNA double-strand break formation"/>
    <property type="evidence" value="ECO:0007669"/>
    <property type="project" value="TreeGrafter"/>
</dbReference>
<dbReference type="PANTHER" id="PTHR10139:SF1">
    <property type="entry name" value="DOUBLE-STRAND BREAK REPAIR PROTEIN MRE11"/>
    <property type="match status" value="1"/>
</dbReference>
<feature type="region of interest" description="Disordered" evidence="19">
    <location>
        <begin position="611"/>
        <end position="682"/>
    </location>
</feature>
<dbReference type="OrthoDB" id="30417at2759"/>
<dbReference type="GO" id="GO:0035861">
    <property type="term" value="C:site of double-strand break"/>
    <property type="evidence" value="ECO:0007669"/>
    <property type="project" value="TreeGrafter"/>
</dbReference>
<feature type="compositionally biased region" description="Basic residues" evidence="19">
    <location>
        <begin position="652"/>
        <end position="663"/>
    </location>
</feature>
<comment type="cofactor">
    <cofactor evidence="1 16">
        <name>Mn(2+)</name>
        <dbReference type="ChEBI" id="CHEBI:29035"/>
    </cofactor>
</comment>
<dbReference type="FunFam" id="3.60.21.10:FF:000011">
    <property type="entry name" value="Double-strand break repair protein"/>
    <property type="match status" value="1"/>
</dbReference>
<dbReference type="EMBL" id="JAACXV010000405">
    <property type="protein sequence ID" value="KAF7278201.1"/>
    <property type="molecule type" value="Genomic_DNA"/>
</dbReference>